<dbReference type="RefSeq" id="WP_218446184.1">
    <property type="nucleotide sequence ID" value="NZ_JAGSPA010000003.1"/>
</dbReference>
<keyword evidence="5" id="KW-0560">Oxidoreductase</keyword>
<keyword evidence="5" id="KW-0503">Monooxygenase</keyword>
<feature type="domain" description="FAD-binding" evidence="4">
    <location>
        <begin position="13"/>
        <end position="363"/>
    </location>
</feature>
<organism evidence="5 6">
    <name type="scientific">Pacificimonas pallii</name>
    <dbReference type="NCBI Taxonomy" id="2827236"/>
    <lineage>
        <taxon>Bacteria</taxon>
        <taxon>Pseudomonadati</taxon>
        <taxon>Pseudomonadota</taxon>
        <taxon>Alphaproteobacteria</taxon>
        <taxon>Sphingomonadales</taxon>
        <taxon>Sphingosinicellaceae</taxon>
        <taxon>Pacificimonas</taxon>
    </lineage>
</organism>
<gene>
    <name evidence="5" type="ORF">KCG44_11290</name>
</gene>
<dbReference type="PANTHER" id="PTHR43004:SF19">
    <property type="entry name" value="BINDING MONOOXYGENASE, PUTATIVE (JCVI)-RELATED"/>
    <property type="match status" value="1"/>
</dbReference>
<dbReference type="EMBL" id="JAGSPA010000003">
    <property type="protein sequence ID" value="MBV7257369.1"/>
    <property type="molecule type" value="Genomic_DNA"/>
</dbReference>
<dbReference type="Pfam" id="PF21274">
    <property type="entry name" value="Rng_hyd_C"/>
    <property type="match status" value="1"/>
</dbReference>
<keyword evidence="6" id="KW-1185">Reference proteome</keyword>
<dbReference type="Proteomes" id="UP000722336">
    <property type="component" value="Unassembled WGS sequence"/>
</dbReference>
<evidence type="ECO:0000256" key="3">
    <source>
        <dbReference type="ARBA" id="ARBA00022827"/>
    </source>
</evidence>
<reference evidence="5 6" key="1">
    <citation type="submission" date="2021-04" db="EMBL/GenBank/DDBJ databases">
        <authorList>
            <person name="Pira H."/>
            <person name="Risdian C."/>
            <person name="Wink J."/>
        </authorList>
    </citation>
    <scope>NUCLEOTIDE SEQUENCE [LARGE SCALE GENOMIC DNA]</scope>
    <source>
        <strain evidence="5 6">WHA3</strain>
    </source>
</reference>
<protein>
    <submittedName>
        <fullName evidence="5">FAD-dependent monooxygenase</fullName>
    </submittedName>
</protein>
<evidence type="ECO:0000256" key="2">
    <source>
        <dbReference type="ARBA" id="ARBA00022630"/>
    </source>
</evidence>
<evidence type="ECO:0000313" key="6">
    <source>
        <dbReference type="Proteomes" id="UP000722336"/>
    </source>
</evidence>
<keyword evidence="3" id="KW-0274">FAD</keyword>
<evidence type="ECO:0000256" key="1">
    <source>
        <dbReference type="ARBA" id="ARBA00001974"/>
    </source>
</evidence>
<dbReference type="InterPro" id="IPR002938">
    <property type="entry name" value="FAD-bd"/>
</dbReference>
<dbReference type="PANTHER" id="PTHR43004">
    <property type="entry name" value="TRK SYSTEM POTASSIUM UPTAKE PROTEIN"/>
    <property type="match status" value="1"/>
</dbReference>
<evidence type="ECO:0000259" key="4">
    <source>
        <dbReference type="Pfam" id="PF01494"/>
    </source>
</evidence>
<dbReference type="InterPro" id="IPR050641">
    <property type="entry name" value="RIFMO-like"/>
</dbReference>
<comment type="caution">
    <text evidence="5">The sequence shown here is derived from an EMBL/GenBank/DDBJ whole genome shotgun (WGS) entry which is preliminary data.</text>
</comment>
<sequence length="607" mass="66699">MAAKQKSTPPIITVVGSGPVGATQALLLARLGLHVILIERKGAPTMHPAAHVLNARAMEIWETIDADLPRRIARAGRTISAVPSVNWQYSLLGKTIGAVRIFDNPDMEERAKTQSKWETVHLGQHMLEPMLWEMVAAEPRIDFRIHALCTGVSQTDDGVTATVEQGEATTTIESDYLISAEGAASSIREALGIEMDGPILAEMSSVFFNCPLPESGDGRSAVLTWIINEDIIGPVIHHGHGDYVLMTNYLPSFQPIGEMDNDWWKPRIQAAIGAPAEVTIKSRGVWTMTSQVAQRYRHGRVFLIGDAAHRFPPTGGYGLNTGIGDAHNLAWKLATLLLDGAPPELLESYEVERRPVARMAAQQSVDNFYKMDLVTRHIGIDADGPARLERALNKAPLALLPHWLRKRIARSAMTSKVRHAARKLNPSAPNHARLVKEMEKDFDSQAAHFMARGVELGFTYSDGIVLPEQSPKPIRGDGIREYEPSTWPGGRLPLARLEGDATETTTLDILASRSLSLLTTPDHAAHWKELAGCATLFDLPIEVISCQLRDSAQWRTIFDLEAGGALIVRPDGHIVWRTRGSDAAEQWERLLQRGEVSQARRAETVAG</sequence>
<evidence type="ECO:0000313" key="5">
    <source>
        <dbReference type="EMBL" id="MBV7257369.1"/>
    </source>
</evidence>
<accession>A0ABS6SG29</accession>
<keyword evidence="2" id="KW-0285">Flavoprotein</keyword>
<dbReference type="GO" id="GO:0004497">
    <property type="term" value="F:monooxygenase activity"/>
    <property type="evidence" value="ECO:0007669"/>
    <property type="project" value="UniProtKB-KW"/>
</dbReference>
<name>A0ABS6SG29_9SPHN</name>
<proteinExistence type="predicted"/>
<comment type="cofactor">
    <cofactor evidence="1">
        <name>FAD</name>
        <dbReference type="ChEBI" id="CHEBI:57692"/>
    </cofactor>
</comment>
<dbReference type="Pfam" id="PF01494">
    <property type="entry name" value="FAD_binding_3"/>
    <property type="match status" value="1"/>
</dbReference>